<name>A0AAP0KD08_9MAGN</name>
<proteinExistence type="predicted"/>
<feature type="region of interest" description="Disordered" evidence="1">
    <location>
        <begin position="20"/>
        <end position="78"/>
    </location>
</feature>
<keyword evidence="3" id="KW-1185">Reference proteome</keyword>
<protein>
    <submittedName>
        <fullName evidence="2">Uncharacterized protein</fullName>
    </submittedName>
</protein>
<reference evidence="2 3" key="1">
    <citation type="submission" date="2024-01" db="EMBL/GenBank/DDBJ databases">
        <title>Genome assemblies of Stephania.</title>
        <authorList>
            <person name="Yang L."/>
        </authorList>
    </citation>
    <scope>NUCLEOTIDE SEQUENCE [LARGE SCALE GENOMIC DNA]</scope>
    <source>
        <strain evidence="2">YNDBR</strain>
        <tissue evidence="2">Leaf</tissue>
    </source>
</reference>
<dbReference type="AlphaFoldDB" id="A0AAP0KD08"/>
<sequence>MACSLHRLSRPGFFFSSLRSLRPPTHVTSTPEEEARRRKVEAPGEAYQASDPENGRGRGVVVGEAGTSSSKDEIGAGSAEAERNKLVFLDAGIYNFDLEDLLRASAEVLGKGSVKRR</sequence>
<dbReference type="EMBL" id="JBBNAF010000004">
    <property type="protein sequence ID" value="KAK9150358.1"/>
    <property type="molecule type" value="Genomic_DNA"/>
</dbReference>
<organism evidence="2 3">
    <name type="scientific">Stephania yunnanensis</name>
    <dbReference type="NCBI Taxonomy" id="152371"/>
    <lineage>
        <taxon>Eukaryota</taxon>
        <taxon>Viridiplantae</taxon>
        <taxon>Streptophyta</taxon>
        <taxon>Embryophyta</taxon>
        <taxon>Tracheophyta</taxon>
        <taxon>Spermatophyta</taxon>
        <taxon>Magnoliopsida</taxon>
        <taxon>Ranunculales</taxon>
        <taxon>Menispermaceae</taxon>
        <taxon>Menispermoideae</taxon>
        <taxon>Cissampelideae</taxon>
        <taxon>Stephania</taxon>
    </lineage>
</organism>
<gene>
    <name evidence="2" type="ORF">Syun_008667</name>
</gene>
<accession>A0AAP0KD08</accession>
<feature type="compositionally biased region" description="Basic and acidic residues" evidence="1">
    <location>
        <begin position="33"/>
        <end position="42"/>
    </location>
</feature>
<evidence type="ECO:0000313" key="3">
    <source>
        <dbReference type="Proteomes" id="UP001420932"/>
    </source>
</evidence>
<evidence type="ECO:0000313" key="2">
    <source>
        <dbReference type="EMBL" id="KAK9150358.1"/>
    </source>
</evidence>
<dbReference type="Proteomes" id="UP001420932">
    <property type="component" value="Unassembled WGS sequence"/>
</dbReference>
<comment type="caution">
    <text evidence="2">The sequence shown here is derived from an EMBL/GenBank/DDBJ whole genome shotgun (WGS) entry which is preliminary data.</text>
</comment>
<evidence type="ECO:0000256" key="1">
    <source>
        <dbReference type="SAM" id="MobiDB-lite"/>
    </source>
</evidence>